<organism evidence="1">
    <name type="scientific">marine sediment metagenome</name>
    <dbReference type="NCBI Taxonomy" id="412755"/>
    <lineage>
        <taxon>unclassified sequences</taxon>
        <taxon>metagenomes</taxon>
        <taxon>ecological metagenomes</taxon>
    </lineage>
</organism>
<reference evidence="1" key="1">
    <citation type="journal article" date="2015" name="Nature">
        <title>Complex archaea that bridge the gap between prokaryotes and eukaryotes.</title>
        <authorList>
            <person name="Spang A."/>
            <person name="Saw J.H."/>
            <person name="Jorgensen S.L."/>
            <person name="Zaremba-Niedzwiedzka K."/>
            <person name="Martijn J."/>
            <person name="Lind A.E."/>
            <person name="van Eijk R."/>
            <person name="Schleper C."/>
            <person name="Guy L."/>
            <person name="Ettema T.J."/>
        </authorList>
    </citation>
    <scope>NUCLEOTIDE SEQUENCE</scope>
</reference>
<evidence type="ECO:0000313" key="1">
    <source>
        <dbReference type="EMBL" id="KKN87411.1"/>
    </source>
</evidence>
<dbReference type="EMBL" id="LAZR01000138">
    <property type="protein sequence ID" value="KKN87411.1"/>
    <property type="molecule type" value="Genomic_DNA"/>
</dbReference>
<gene>
    <name evidence="1" type="ORF">LCGC14_0258660</name>
</gene>
<name>A0A0F9WMS5_9ZZZZ</name>
<accession>A0A0F9WMS5</accession>
<dbReference type="AlphaFoldDB" id="A0A0F9WMS5"/>
<comment type="caution">
    <text evidence="1">The sequence shown here is derived from an EMBL/GenBank/DDBJ whole genome shotgun (WGS) entry which is preliminary data.</text>
</comment>
<sequence>MQSRDFDSLKERITRAVASVHPDWSDVAIANFGNILLESGAFVGDVLDKYRSAQFVEAFFTTCTRRINGVKHARPLGYIFGGQSASTVDVQFAITGSYDDIPLTAGMIIRSASATDPARFQILTDDTIPAGNSAYSVACENSLSATKSFTSNDLADQRLLLDQSPFLSVVSIGDDITPVGALTPWTQVDNFLDSTATDPHFIVLLSDNDRALVVWGDGVAGRIPSGETTVNSKSGGGAITVDPGTLIVPEFSLTDILGAPVTFSVTNPLAASPGSARETLANAQRELPGQITVNERSVAQPDYGINAMRVSGIAKAMILTSDQFVGIPENNGFLYAVARGALLASGGYAAAAANTAQKAAIRVLIEGTYKPTITFEYSVVDPIQTVIPITARVRLIQGANEAVVDAAIRSALADFFAVELVDPDDSSLVIPNPDFKFGWEMKDELGSVRNIIAWSKLVDTILNTAGVGEVDKPTFLPVGNTTIPYNAHPVLGDVVLINDRTGSPLV</sequence>
<proteinExistence type="predicted"/>
<protein>
    <submittedName>
        <fullName evidence="1">Uncharacterized protein</fullName>
    </submittedName>
</protein>